<dbReference type="PROSITE" id="PS50294">
    <property type="entry name" value="WD_REPEATS_REGION"/>
    <property type="match status" value="1"/>
</dbReference>
<keyword evidence="1 3" id="KW-0853">WD repeat</keyword>
<feature type="repeat" description="WD" evidence="3">
    <location>
        <begin position="309"/>
        <end position="355"/>
    </location>
</feature>
<keyword evidence="5" id="KW-1185">Reference proteome</keyword>
<feature type="repeat" description="WD" evidence="3">
    <location>
        <begin position="267"/>
        <end position="308"/>
    </location>
</feature>
<dbReference type="KEGG" id="goe:100903019"/>
<feature type="compositionally biased region" description="Basic and acidic residues" evidence="4">
    <location>
        <begin position="408"/>
        <end position="421"/>
    </location>
</feature>
<dbReference type="Pfam" id="PF00400">
    <property type="entry name" value="WD40"/>
    <property type="match status" value="2"/>
</dbReference>
<evidence type="ECO:0000256" key="1">
    <source>
        <dbReference type="ARBA" id="ARBA00022574"/>
    </source>
</evidence>
<dbReference type="InterPro" id="IPR015943">
    <property type="entry name" value="WD40/YVTN_repeat-like_dom_sf"/>
</dbReference>
<dbReference type="InterPro" id="IPR036322">
    <property type="entry name" value="WD40_repeat_dom_sf"/>
</dbReference>
<evidence type="ECO:0000256" key="2">
    <source>
        <dbReference type="ARBA" id="ARBA00022737"/>
    </source>
</evidence>
<dbReference type="AlphaFoldDB" id="A0AAJ7WKF6"/>
<dbReference type="InterPro" id="IPR051362">
    <property type="entry name" value="WD_repeat_creC_regulators"/>
</dbReference>
<sequence>MQGHPGACAAPPMNDFNAGMPQVGAFELKTQFCTREGEYRLLPQCDLIRNNRNGYTTQTNTPVKISFIHDKICYNVGRDLFIFAYKGVLKAINPSKPIDKKLYKGSFPTCHDFNLVASTHDLQLLVGYSAGQIQIVDPTSRDLSRIKVFNEERIIDRTKVTNVAWVPFSTQLFLVSHSSGQLYLYKSDCTSGPQAPHYQVFKTGPGYTIYTCRSKQTRNPLFRWVIGEGSLNNFAFSPGEGKYLATVSQDGVMRCFEYARMDLIGSFRSYFGGLLCVAWSPDAKYVLCGGEDDLITLWSVSEKRVVARGQGHNSWVNCVQFDPYLCGDGGYRFGSVGQDTQLCLWDVNESDMLKQPKPKKLSSLQTVNSNGGVASNRESTSPPAQPDQNSKNHQNNNSAPTAPHAKHKENSSGNHKDKEHCNGASGTPLPIQLGCTQCPRLNQVPMLEPLICKRIAPERLTSLHFREDSIITACQEGYVFTWARPGVRVDSGERADFGTSVAAAFIDIDLPSTANSMNNSSSTLTSSGATDVITT</sequence>
<dbReference type="RefSeq" id="XP_028969207.1">
    <property type="nucleotide sequence ID" value="XM_029113374.1"/>
</dbReference>
<feature type="region of interest" description="Disordered" evidence="4">
    <location>
        <begin position="516"/>
        <end position="535"/>
    </location>
</feature>
<feature type="compositionally biased region" description="Low complexity" evidence="4">
    <location>
        <begin position="516"/>
        <end position="527"/>
    </location>
</feature>
<evidence type="ECO:0000256" key="4">
    <source>
        <dbReference type="SAM" id="MobiDB-lite"/>
    </source>
</evidence>
<dbReference type="Gene3D" id="2.130.10.10">
    <property type="entry name" value="YVTN repeat-like/Quinoprotein amine dehydrogenase"/>
    <property type="match status" value="1"/>
</dbReference>
<accession>A0AAJ7WKF6</accession>
<protein>
    <submittedName>
        <fullName evidence="6">WD repeat-containing protein 20</fullName>
    </submittedName>
</protein>
<name>A0AAJ7WKF6_9ACAR</name>
<evidence type="ECO:0000256" key="3">
    <source>
        <dbReference type="PROSITE-ProRule" id="PRU00221"/>
    </source>
</evidence>
<keyword evidence="2" id="KW-0677">Repeat</keyword>
<feature type="region of interest" description="Disordered" evidence="4">
    <location>
        <begin position="355"/>
        <end position="425"/>
    </location>
</feature>
<dbReference type="GeneID" id="100903019"/>
<dbReference type="PANTHER" id="PTHR14107">
    <property type="entry name" value="WD REPEAT PROTEIN"/>
    <property type="match status" value="1"/>
</dbReference>
<proteinExistence type="predicted"/>
<evidence type="ECO:0000313" key="6">
    <source>
        <dbReference type="RefSeq" id="XP_028969207.1"/>
    </source>
</evidence>
<organism evidence="5 6">
    <name type="scientific">Galendromus occidentalis</name>
    <name type="common">western predatory mite</name>
    <dbReference type="NCBI Taxonomy" id="34638"/>
    <lineage>
        <taxon>Eukaryota</taxon>
        <taxon>Metazoa</taxon>
        <taxon>Ecdysozoa</taxon>
        <taxon>Arthropoda</taxon>
        <taxon>Chelicerata</taxon>
        <taxon>Arachnida</taxon>
        <taxon>Acari</taxon>
        <taxon>Parasitiformes</taxon>
        <taxon>Mesostigmata</taxon>
        <taxon>Gamasina</taxon>
        <taxon>Phytoseioidea</taxon>
        <taxon>Phytoseiidae</taxon>
        <taxon>Typhlodrominae</taxon>
        <taxon>Galendromus</taxon>
    </lineage>
</organism>
<reference evidence="6" key="1">
    <citation type="submission" date="2025-08" db="UniProtKB">
        <authorList>
            <consortium name="RefSeq"/>
        </authorList>
    </citation>
    <scope>IDENTIFICATION</scope>
</reference>
<dbReference type="InterPro" id="IPR001680">
    <property type="entry name" value="WD40_rpt"/>
</dbReference>
<dbReference type="SMART" id="SM00320">
    <property type="entry name" value="WD40"/>
    <property type="match status" value="4"/>
</dbReference>
<gene>
    <name evidence="6" type="primary">LOC100903019</name>
</gene>
<evidence type="ECO:0000313" key="5">
    <source>
        <dbReference type="Proteomes" id="UP000694867"/>
    </source>
</evidence>
<dbReference type="Proteomes" id="UP000694867">
    <property type="component" value="Unplaced"/>
</dbReference>
<dbReference type="PROSITE" id="PS50082">
    <property type="entry name" value="WD_REPEATS_2"/>
    <property type="match status" value="2"/>
</dbReference>
<feature type="compositionally biased region" description="Polar residues" evidence="4">
    <location>
        <begin position="366"/>
        <end position="400"/>
    </location>
</feature>
<dbReference type="PANTHER" id="PTHR14107:SF16">
    <property type="entry name" value="AT02583P"/>
    <property type="match status" value="1"/>
</dbReference>
<dbReference type="SUPFAM" id="SSF50978">
    <property type="entry name" value="WD40 repeat-like"/>
    <property type="match status" value="1"/>
</dbReference>